<dbReference type="Proteomes" id="UP000223968">
    <property type="component" value="Unassembled WGS sequence"/>
</dbReference>
<keyword evidence="2" id="KW-1185">Reference proteome</keyword>
<reference evidence="1 2" key="1">
    <citation type="submission" date="2017-10" db="EMBL/GenBank/DDBJ databases">
        <title>Comparative genomics in systemic dimorphic fungi from Ajellomycetaceae.</title>
        <authorList>
            <person name="Munoz J.F."/>
            <person name="Mcewen J.G."/>
            <person name="Clay O.K."/>
            <person name="Cuomo C.A."/>
        </authorList>
    </citation>
    <scope>NUCLEOTIDE SEQUENCE [LARGE SCALE GENOMIC DNA]</scope>
    <source>
        <strain evidence="1 2">UAMH5409</strain>
    </source>
</reference>
<dbReference type="SUPFAM" id="SSF52540">
    <property type="entry name" value="P-loop containing nucleoside triphosphate hydrolases"/>
    <property type="match status" value="1"/>
</dbReference>
<protein>
    <recommendedName>
        <fullName evidence="3">AAA+ ATPase domain-containing protein</fullName>
    </recommendedName>
</protein>
<dbReference type="InterPro" id="IPR027417">
    <property type="entry name" value="P-loop_NTPase"/>
</dbReference>
<evidence type="ECO:0000313" key="2">
    <source>
        <dbReference type="Proteomes" id="UP000223968"/>
    </source>
</evidence>
<comment type="caution">
    <text evidence="1">The sequence shown here is derived from an EMBL/GenBank/DDBJ whole genome shotgun (WGS) entry which is preliminary data.</text>
</comment>
<dbReference type="Gene3D" id="3.40.50.300">
    <property type="entry name" value="P-loop containing nucleotide triphosphate hydrolases"/>
    <property type="match status" value="1"/>
</dbReference>
<dbReference type="EMBL" id="PDNB01000192">
    <property type="protein sequence ID" value="PGH00042.1"/>
    <property type="molecule type" value="Genomic_DNA"/>
</dbReference>
<dbReference type="STRING" id="1447875.A0A2B7WU82"/>
<proteinExistence type="predicted"/>
<evidence type="ECO:0000313" key="1">
    <source>
        <dbReference type="EMBL" id="PGH00042.1"/>
    </source>
</evidence>
<evidence type="ECO:0008006" key="3">
    <source>
        <dbReference type="Google" id="ProtNLM"/>
    </source>
</evidence>
<accession>A0A2B7WU82</accession>
<name>A0A2B7WU82_9EURO</name>
<gene>
    <name evidence="1" type="ORF">AJ79_08313</name>
</gene>
<organism evidence="1 2">
    <name type="scientific">Helicocarpus griseus UAMH5409</name>
    <dbReference type="NCBI Taxonomy" id="1447875"/>
    <lineage>
        <taxon>Eukaryota</taxon>
        <taxon>Fungi</taxon>
        <taxon>Dikarya</taxon>
        <taxon>Ascomycota</taxon>
        <taxon>Pezizomycotina</taxon>
        <taxon>Eurotiomycetes</taxon>
        <taxon>Eurotiomycetidae</taxon>
        <taxon>Onygenales</taxon>
        <taxon>Ajellomycetaceae</taxon>
        <taxon>Helicocarpus</taxon>
    </lineage>
</organism>
<dbReference type="OrthoDB" id="2316594at2759"/>
<dbReference type="AlphaFoldDB" id="A0A2B7WU82"/>
<sequence>MRPEMLGATQMVEHLALIEEDDKKGSNSSENVARLEEIRTTPLFTSNVKLALQLRHPSIIPQYALLGVRKETYGSPGCSNGNSGFENSAFGNTGNGLAIERHSIGLENLVYANINAPSSTFICGSQGSGKSHTLSCMLENGLVHPSVTGAISSPLTGLVLHYDKFTGVNTGQLCEAAYLSSKIPVRVLVSPSNFAHMEKLYANLPGLPKGTRKPKVHKMYFREDQLTIGMMKDLMAVSAEGTTPLYMEVVTKVLRDMAEESQGRRGINFEAFKLRLREEGFDKGQTGPLNMRLQLLESFLGKSSKKAQGTSARNGINKNNDNIWEFPKGSLTIVDLSCPFVDENDACSLFNICMSIFMERRNEGGRIVALDEAHKFLTTNTREAINLTDTLLSLIRQQRHLATRVIIATQEPTLSPNLLDLCNVAIVHRFSSPAWFKTLRNHLAAAAFDDTSQQKFGSTDNLFSRIVTLKTGEALVFCPSAMLDLVAAGILEGTRSLSDGLKPNGVSMFKESKIRELGPRYMRVRIRKRITTDGGRSILAEE</sequence>